<dbReference type="PANTHER" id="PTHR11851">
    <property type="entry name" value="METALLOPROTEASE"/>
    <property type="match status" value="1"/>
</dbReference>
<keyword evidence="7" id="KW-1185">Reference proteome</keyword>
<dbReference type="SUPFAM" id="SSF63411">
    <property type="entry name" value="LuxS/MPP-like metallohydrolase"/>
    <property type="match status" value="4"/>
</dbReference>
<accession>A0ABW2IKM8</accession>
<evidence type="ECO:0000256" key="2">
    <source>
        <dbReference type="ARBA" id="ARBA00023049"/>
    </source>
</evidence>
<proteinExistence type="inferred from homology"/>
<evidence type="ECO:0000259" key="5">
    <source>
        <dbReference type="Pfam" id="PF05193"/>
    </source>
</evidence>
<evidence type="ECO:0000256" key="1">
    <source>
        <dbReference type="ARBA" id="ARBA00007261"/>
    </source>
</evidence>
<gene>
    <name evidence="6" type="ORF">ACFQS8_08750</name>
</gene>
<evidence type="ECO:0000259" key="4">
    <source>
        <dbReference type="Pfam" id="PF00675"/>
    </source>
</evidence>
<reference evidence="7" key="1">
    <citation type="journal article" date="2019" name="Int. J. Syst. Evol. Microbiol.">
        <title>The Global Catalogue of Microorganisms (GCM) 10K type strain sequencing project: providing services to taxonomists for standard genome sequencing and annotation.</title>
        <authorList>
            <consortium name="The Broad Institute Genomics Platform"/>
            <consortium name="The Broad Institute Genome Sequencing Center for Infectious Disease"/>
            <person name="Wu L."/>
            <person name="Ma J."/>
        </authorList>
    </citation>
    <scope>NUCLEOTIDE SEQUENCE [LARGE SCALE GENOMIC DNA]</scope>
    <source>
        <strain evidence="7">CCUG 51308</strain>
    </source>
</reference>
<dbReference type="InterPro" id="IPR007863">
    <property type="entry name" value="Peptidase_M16_C"/>
</dbReference>
<feature type="signal peptide" evidence="3">
    <location>
        <begin position="1"/>
        <end position="19"/>
    </location>
</feature>
<dbReference type="InterPro" id="IPR050361">
    <property type="entry name" value="MPP/UQCRC_Complex"/>
</dbReference>
<evidence type="ECO:0000256" key="3">
    <source>
        <dbReference type="SAM" id="SignalP"/>
    </source>
</evidence>
<feature type="domain" description="Peptidase M16 N-terminal" evidence="4">
    <location>
        <begin position="553"/>
        <end position="671"/>
    </location>
</feature>
<comment type="caution">
    <text evidence="6">The sequence shown here is derived from an EMBL/GenBank/DDBJ whole genome shotgun (WGS) entry which is preliminary data.</text>
</comment>
<feature type="chain" id="PRO_5047383002" evidence="3">
    <location>
        <begin position="20"/>
        <end position="979"/>
    </location>
</feature>
<dbReference type="Pfam" id="PF05193">
    <property type="entry name" value="Peptidase_M16_C"/>
    <property type="match status" value="2"/>
</dbReference>
<organism evidence="6 7">
    <name type="scientific">Hirschia litorea</name>
    <dbReference type="NCBI Taxonomy" id="1199156"/>
    <lineage>
        <taxon>Bacteria</taxon>
        <taxon>Pseudomonadati</taxon>
        <taxon>Pseudomonadota</taxon>
        <taxon>Alphaproteobacteria</taxon>
        <taxon>Hyphomonadales</taxon>
        <taxon>Hyphomonadaceae</taxon>
        <taxon>Hirschia</taxon>
    </lineage>
</organism>
<keyword evidence="2" id="KW-0482">Metalloprotease</keyword>
<dbReference type="PANTHER" id="PTHR11851:SF49">
    <property type="entry name" value="MITOCHONDRIAL-PROCESSING PEPTIDASE SUBUNIT ALPHA"/>
    <property type="match status" value="1"/>
</dbReference>
<feature type="domain" description="Peptidase M16 C-terminal" evidence="5">
    <location>
        <begin position="701"/>
        <end position="877"/>
    </location>
</feature>
<name>A0ABW2IKM8_9PROT</name>
<dbReference type="InterPro" id="IPR011249">
    <property type="entry name" value="Metalloenz_LuxS/M16"/>
</dbReference>
<feature type="domain" description="Peptidase M16 C-terminal" evidence="5">
    <location>
        <begin position="236"/>
        <end position="411"/>
    </location>
</feature>
<dbReference type="EMBL" id="JBHTBR010000005">
    <property type="protein sequence ID" value="MFC7291700.1"/>
    <property type="molecule type" value="Genomic_DNA"/>
</dbReference>
<dbReference type="Proteomes" id="UP001596492">
    <property type="component" value="Unassembled WGS sequence"/>
</dbReference>
<feature type="domain" description="Peptidase M16 N-terminal" evidence="4">
    <location>
        <begin position="78"/>
        <end position="215"/>
    </location>
</feature>
<evidence type="ECO:0000313" key="6">
    <source>
        <dbReference type="EMBL" id="MFC7291700.1"/>
    </source>
</evidence>
<sequence length="979" mass="108276">MAMRSTLIAALMVSVSSCATINTTGNAPTPSQTPPSPSAETVANPLPGGMQLVEAFTPAEGEIGIPYKKYVLPNGLTVVIHEDKSDPLVHADVTYHVGSGREEMGKSGFAHFFEHMMFQGSENVADEEHFKIISEAGGTLNGSTNSDRTNYYETIPSNQLEKVLWLEADRMGFFLDAVTEEKFENQRETVKNERGQNYDNRPYGLVSERVGEALYPEGHPYSWTTIGYIEDLNRANLTDLKKFFSRWYGPNNATLTLGGDLNTEETLEWVAKYFGSIPRGPEVEAPEFIPVTLEADRYISMEDKVALPLLYMSIPTVYARHPDEAPLDVLMSIMGEGRTSILYKNLVKDGLAVAANAGHGCRELHCAFTLTALPNPASGTTLTDLDRILRESIAEFETRGVEDDDLERVKAGIVSGMIYGLESVSGKVSQLAFYETFTGSPNYTSKDIERYSNVTKEDVMRVYHQYIKDKPAVIMSVVPNGQPETIAAPDTWSMYERTIPESEDTTDFEPRYAKDDFDRSIQPKAADFNPMVKLPEIWKSSMENGVNILGAVNTETPTTALQLRIEVGDRQQTLENMGIASLTASMLGEATEFSTNEELSNRLAKLGSSISVGSDKRYTSITVHALTENLDETLAIVKERLLHPKFDEADFKRLKEQTLQGIEQRKTQPSAIASGVFSLLTFGHDNPSAHPEIGTTQTVNNITLEDVKKFYADHYTAGSASIIAVSNLEEQVLENKLSIFSEWSGYPNPAPKLHPFPELETGTLYLIDKEGAAQSEIRIGKRALPYDATGEYYRARIMNFMLGGAFNSRINLNLREDKGYTYGARSGFSGSDIGGIFSARAGVRTDATADSIVQFVNEIKNYAENGIKEEELAFTKSAIGQSDALEYETPFDKLSFLSEVETYGLPDGFTETQSQILENITKEEIDALAKKHLQIDDMIMVIMGDKAVIEDDLKALGYPIVELDTDGLPVPPPQRPKLD</sequence>
<keyword evidence="2" id="KW-0645">Protease</keyword>
<dbReference type="Pfam" id="PF00675">
    <property type="entry name" value="Peptidase_M16"/>
    <property type="match status" value="2"/>
</dbReference>
<dbReference type="Gene3D" id="3.30.830.10">
    <property type="entry name" value="Metalloenzyme, LuxS/M16 peptidase-like"/>
    <property type="match status" value="4"/>
</dbReference>
<dbReference type="PROSITE" id="PS51257">
    <property type="entry name" value="PROKAR_LIPOPROTEIN"/>
    <property type="match status" value="1"/>
</dbReference>
<comment type="similarity">
    <text evidence="1">Belongs to the peptidase M16 family.</text>
</comment>
<keyword evidence="2" id="KW-0378">Hydrolase</keyword>
<dbReference type="InterPro" id="IPR011765">
    <property type="entry name" value="Pept_M16_N"/>
</dbReference>
<keyword evidence="3" id="KW-0732">Signal</keyword>
<evidence type="ECO:0000313" key="7">
    <source>
        <dbReference type="Proteomes" id="UP001596492"/>
    </source>
</evidence>
<protein>
    <submittedName>
        <fullName evidence="6">M16 family metallopeptidase</fullName>
    </submittedName>
</protein>